<name>A0A1H3CUS3_9GAMM</name>
<dbReference type="PANTHER" id="PTHR35936:SF17">
    <property type="entry name" value="ARGININE-BINDING EXTRACELLULAR PROTEIN ARTP"/>
    <property type="match status" value="1"/>
</dbReference>
<evidence type="ECO:0000313" key="7">
    <source>
        <dbReference type="Proteomes" id="UP000198500"/>
    </source>
</evidence>
<dbReference type="RefSeq" id="WP_092570203.1">
    <property type="nucleotide sequence ID" value="NZ_BMXH01000019.1"/>
</dbReference>
<evidence type="ECO:0000259" key="5">
    <source>
        <dbReference type="SMART" id="SM00062"/>
    </source>
</evidence>
<dbReference type="GO" id="GO:0030313">
    <property type="term" value="C:cell envelope"/>
    <property type="evidence" value="ECO:0007669"/>
    <property type="project" value="UniProtKB-SubCell"/>
</dbReference>
<keyword evidence="7" id="KW-1185">Reference proteome</keyword>
<evidence type="ECO:0000313" key="6">
    <source>
        <dbReference type="EMBL" id="SDX57895.1"/>
    </source>
</evidence>
<reference evidence="6 7" key="1">
    <citation type="submission" date="2016-10" db="EMBL/GenBank/DDBJ databases">
        <authorList>
            <person name="de Groot N.N."/>
        </authorList>
    </citation>
    <scope>NUCLEOTIDE SEQUENCE [LARGE SCALE GENOMIC DNA]</scope>
    <source>
        <strain evidence="6 7">DSM 19219</strain>
    </source>
</reference>
<dbReference type="Gene3D" id="3.40.190.10">
    <property type="entry name" value="Periplasmic binding protein-like II"/>
    <property type="match status" value="2"/>
</dbReference>
<accession>A0A1H3CUS3</accession>
<evidence type="ECO:0000256" key="1">
    <source>
        <dbReference type="ARBA" id="ARBA00004196"/>
    </source>
</evidence>
<dbReference type="SMART" id="SM00062">
    <property type="entry name" value="PBPb"/>
    <property type="match status" value="1"/>
</dbReference>
<keyword evidence="3" id="KW-0732">Signal</keyword>
<comment type="similarity">
    <text evidence="2 4">Belongs to the bacterial solute-binding protein 3 family.</text>
</comment>
<dbReference type="EMBL" id="FNNI01000006">
    <property type="protein sequence ID" value="SDX57895.1"/>
    <property type="molecule type" value="Genomic_DNA"/>
</dbReference>
<dbReference type="PROSITE" id="PS01039">
    <property type="entry name" value="SBP_BACTERIAL_3"/>
    <property type="match status" value="1"/>
</dbReference>
<dbReference type="OrthoDB" id="9768183at2"/>
<dbReference type="PANTHER" id="PTHR35936">
    <property type="entry name" value="MEMBRANE-BOUND LYTIC MUREIN TRANSGLYCOSYLASE F"/>
    <property type="match status" value="1"/>
</dbReference>
<feature type="domain" description="Solute-binding protein family 3/N-terminal" evidence="5">
    <location>
        <begin position="26"/>
        <end position="249"/>
    </location>
</feature>
<gene>
    <name evidence="6" type="ORF">SAMN05443545_106113</name>
</gene>
<dbReference type="AlphaFoldDB" id="A0A1H3CUS3"/>
<proteinExistence type="inferred from homology"/>
<comment type="subcellular location">
    <subcellularLocation>
        <location evidence="1">Cell envelope</location>
    </subcellularLocation>
</comment>
<dbReference type="InterPro" id="IPR018313">
    <property type="entry name" value="SBP_3_CS"/>
</dbReference>
<organism evidence="6 7">
    <name type="scientific">Aidingimonas halophila</name>
    <dbReference type="NCBI Taxonomy" id="574349"/>
    <lineage>
        <taxon>Bacteria</taxon>
        <taxon>Pseudomonadati</taxon>
        <taxon>Pseudomonadota</taxon>
        <taxon>Gammaproteobacteria</taxon>
        <taxon>Oceanospirillales</taxon>
        <taxon>Halomonadaceae</taxon>
        <taxon>Aidingimonas</taxon>
    </lineage>
</organism>
<dbReference type="Proteomes" id="UP000198500">
    <property type="component" value="Unassembled WGS sequence"/>
</dbReference>
<evidence type="ECO:0000256" key="4">
    <source>
        <dbReference type="RuleBase" id="RU003744"/>
    </source>
</evidence>
<dbReference type="InterPro" id="IPR001638">
    <property type="entry name" value="Solute-binding_3/MltF_N"/>
</dbReference>
<protein>
    <submittedName>
        <fullName evidence="6">Amino acid ABC transporter substrate-binding protein, PAAT family</fullName>
    </submittedName>
</protein>
<dbReference type="SUPFAM" id="SSF53850">
    <property type="entry name" value="Periplasmic binding protein-like II"/>
    <property type="match status" value="1"/>
</dbReference>
<evidence type="ECO:0000256" key="2">
    <source>
        <dbReference type="ARBA" id="ARBA00010333"/>
    </source>
</evidence>
<dbReference type="STRING" id="574349.SAMN05443545_106113"/>
<dbReference type="Pfam" id="PF00497">
    <property type="entry name" value="SBP_bac_3"/>
    <property type="match status" value="1"/>
</dbReference>
<sequence>MRSLVTTVTLLSTALISGVGHADDEPLRVGVDVPYEPYQYKDADGTIQGFEVELVNAACERMERECEWVEQSWDGIIPGLQARKYDMIASAMNITDERSQQVLFSDPYYQVPSVWVGTRGSDIDLEGELSDRAIGVQQGTIQDEYVTQFYPEADLRRYGSTADVVNDMHAGRLDLVFTAFPLAQENFLSEDEFERQGELVTGPESIYGPGIGAAFRKRDAELVEEFNAAMTELKEDGTFDSLYDSYFDE</sequence>
<evidence type="ECO:0000256" key="3">
    <source>
        <dbReference type="ARBA" id="ARBA00022729"/>
    </source>
</evidence>